<sequence length="78" mass="7495">MRRSPFTRLGRRAAIITGALILATAVAAAPATSAMPAANTLYVTENGTGSVLSVPATGGTPGTVATGIAGPGRDSGVG</sequence>
<gene>
    <name evidence="3" type="ORF">JWS13_23465</name>
</gene>
<dbReference type="RefSeq" id="WP_206007685.1">
    <property type="nucleotide sequence ID" value="NZ_CP070619.1"/>
</dbReference>
<feature type="compositionally biased region" description="Gly residues" evidence="1">
    <location>
        <begin position="69"/>
        <end position="78"/>
    </location>
</feature>
<accession>A0A974W5G4</accession>
<reference evidence="3 4" key="1">
    <citation type="journal article" date="2021" name="Microbiol. Resour. Announc.">
        <title>Complete Genome Sequences of Two Rhodococcus sp. Strains with Large and Linear Chromosomes, Isolated from Apple Rhizosphere.</title>
        <authorList>
            <person name="Benning S."/>
            <person name="Brugnone N."/>
            <person name="Siani R."/>
            <person name="Kublik S."/>
            <person name="Schloter M."/>
            <person name="Rad V."/>
        </authorList>
    </citation>
    <scope>NUCLEOTIDE SEQUENCE [LARGE SCALE GENOMIC DNA]</scope>
    <source>
        <strain evidence="3 4">R79</strain>
    </source>
</reference>
<protein>
    <recommendedName>
        <fullName evidence="5">Lactonase, 7-bladed beta-propeller</fullName>
    </recommendedName>
</protein>
<organism evidence="3 4">
    <name type="scientific">Rhodococcus pseudokoreensis</name>
    <dbReference type="NCBI Taxonomy" id="2811421"/>
    <lineage>
        <taxon>Bacteria</taxon>
        <taxon>Bacillati</taxon>
        <taxon>Actinomycetota</taxon>
        <taxon>Actinomycetes</taxon>
        <taxon>Mycobacteriales</taxon>
        <taxon>Nocardiaceae</taxon>
        <taxon>Rhodococcus</taxon>
    </lineage>
</organism>
<feature type="compositionally biased region" description="Low complexity" evidence="1">
    <location>
        <begin position="54"/>
        <end position="68"/>
    </location>
</feature>
<dbReference type="EMBL" id="CP070619">
    <property type="protein sequence ID" value="QSE91381.1"/>
    <property type="molecule type" value="Genomic_DNA"/>
</dbReference>
<evidence type="ECO:0000256" key="2">
    <source>
        <dbReference type="SAM" id="SignalP"/>
    </source>
</evidence>
<evidence type="ECO:0000313" key="3">
    <source>
        <dbReference type="EMBL" id="QSE91381.1"/>
    </source>
</evidence>
<feature type="chain" id="PRO_5045157267" description="Lactonase, 7-bladed beta-propeller" evidence="2">
    <location>
        <begin position="29"/>
        <end position="78"/>
    </location>
</feature>
<reference evidence="3 4" key="2">
    <citation type="journal article" date="2022" name="Arch. Microbiol.">
        <title>Rhodococcus pseudokoreensis sp. nov. isolated from the rhizosphere of young M26 apple rootstocks.</title>
        <authorList>
            <person name="Kampfer P."/>
            <person name="Glaeser S.P."/>
            <person name="Blom J."/>
            <person name="Wolf J."/>
            <person name="Benning S."/>
            <person name="Schloter M."/>
            <person name="Neumann-Schaal M."/>
        </authorList>
    </citation>
    <scope>NUCLEOTIDE SEQUENCE [LARGE SCALE GENOMIC DNA]</scope>
    <source>
        <strain evidence="3 4">R79</strain>
    </source>
</reference>
<dbReference type="Proteomes" id="UP000662986">
    <property type="component" value="Chromosome"/>
</dbReference>
<name>A0A974W5G4_9NOCA</name>
<evidence type="ECO:0000313" key="4">
    <source>
        <dbReference type="Proteomes" id="UP000662986"/>
    </source>
</evidence>
<keyword evidence="2" id="KW-0732">Signal</keyword>
<proteinExistence type="predicted"/>
<evidence type="ECO:0008006" key="5">
    <source>
        <dbReference type="Google" id="ProtNLM"/>
    </source>
</evidence>
<feature type="region of interest" description="Disordered" evidence="1">
    <location>
        <begin position="54"/>
        <end position="78"/>
    </location>
</feature>
<evidence type="ECO:0000256" key="1">
    <source>
        <dbReference type="SAM" id="MobiDB-lite"/>
    </source>
</evidence>
<feature type="signal peptide" evidence="2">
    <location>
        <begin position="1"/>
        <end position="28"/>
    </location>
</feature>
<keyword evidence="4" id="KW-1185">Reference proteome</keyword>